<protein>
    <submittedName>
        <fullName evidence="1">Uncharacterized protein</fullName>
    </submittedName>
</protein>
<accession>A0ABR6FIH1</accession>
<comment type="caution">
    <text evidence="1">The sequence shown here is derived from an EMBL/GenBank/DDBJ whole genome shotgun (WGS) entry which is preliminary data.</text>
</comment>
<dbReference type="RefSeq" id="WP_133253756.1">
    <property type="nucleotide sequence ID" value="NZ_JACHVZ010000002.1"/>
</dbReference>
<organism evidence="1 2">
    <name type="scientific">Paraburkholderia silvatlantica</name>
    <dbReference type="NCBI Taxonomy" id="321895"/>
    <lineage>
        <taxon>Bacteria</taxon>
        <taxon>Pseudomonadati</taxon>
        <taxon>Pseudomonadota</taxon>
        <taxon>Betaproteobacteria</taxon>
        <taxon>Burkholderiales</taxon>
        <taxon>Burkholderiaceae</taxon>
        <taxon>Paraburkholderia</taxon>
    </lineage>
</organism>
<evidence type="ECO:0000313" key="2">
    <source>
        <dbReference type="Proteomes" id="UP000533533"/>
    </source>
</evidence>
<keyword evidence="2" id="KW-1185">Reference proteome</keyword>
<gene>
    <name evidence="1" type="ORF">FHX59_000746</name>
</gene>
<proteinExistence type="predicted"/>
<name>A0ABR6FIH1_9BURK</name>
<evidence type="ECO:0000313" key="1">
    <source>
        <dbReference type="EMBL" id="MBB2926339.1"/>
    </source>
</evidence>
<dbReference type="Proteomes" id="UP000533533">
    <property type="component" value="Unassembled WGS sequence"/>
</dbReference>
<sequence length="82" mass="9208">MRDDDHRAAFLCDRLVDLRLEVGIFVAEIDVEARPGKLSIQLSMRRKDRQSVLPLGDFTVLPPKSDVLQASKSWGSGIREAD</sequence>
<dbReference type="EMBL" id="JACHVZ010000002">
    <property type="protein sequence ID" value="MBB2926339.1"/>
    <property type="molecule type" value="Genomic_DNA"/>
</dbReference>
<reference evidence="1 2" key="1">
    <citation type="submission" date="2020-08" db="EMBL/GenBank/DDBJ databases">
        <title>Genomic Encyclopedia of Type Strains, Phase IV (KMG-V): Genome sequencing to study the core and pangenomes of soil and plant-associated prokaryotes.</title>
        <authorList>
            <person name="Whitman W."/>
        </authorList>
    </citation>
    <scope>NUCLEOTIDE SEQUENCE [LARGE SCALE GENOMIC DNA]</scope>
    <source>
        <strain evidence="1 2">SRMrh-85</strain>
    </source>
</reference>